<protein>
    <submittedName>
        <fullName evidence="7">Membrane protein</fullName>
    </submittedName>
</protein>
<evidence type="ECO:0000256" key="4">
    <source>
        <dbReference type="ARBA" id="ARBA00022989"/>
    </source>
</evidence>
<dbReference type="InterPro" id="IPR017039">
    <property type="entry name" value="Virul_fac_BrkB"/>
</dbReference>
<keyword evidence="8" id="KW-1185">Reference proteome</keyword>
<evidence type="ECO:0000256" key="2">
    <source>
        <dbReference type="ARBA" id="ARBA00022475"/>
    </source>
</evidence>
<dbReference type="PIRSF" id="PIRSF035875">
    <property type="entry name" value="RNase_BN"/>
    <property type="match status" value="1"/>
</dbReference>
<feature type="transmembrane region" description="Helical" evidence="6">
    <location>
        <begin position="188"/>
        <end position="213"/>
    </location>
</feature>
<dbReference type="NCBIfam" id="TIGR00765">
    <property type="entry name" value="yihY_not_rbn"/>
    <property type="match status" value="1"/>
</dbReference>
<dbReference type="Proteomes" id="UP000197065">
    <property type="component" value="Unassembled WGS sequence"/>
</dbReference>
<keyword evidence="2" id="KW-1003">Cell membrane</keyword>
<evidence type="ECO:0000256" key="5">
    <source>
        <dbReference type="ARBA" id="ARBA00023136"/>
    </source>
</evidence>
<evidence type="ECO:0000256" key="3">
    <source>
        <dbReference type="ARBA" id="ARBA00022692"/>
    </source>
</evidence>
<gene>
    <name evidence="7" type="ORF">SAMN07250955_105275</name>
</gene>
<evidence type="ECO:0000256" key="6">
    <source>
        <dbReference type="SAM" id="Phobius"/>
    </source>
</evidence>
<keyword evidence="3 6" id="KW-0812">Transmembrane</keyword>
<dbReference type="AlphaFoldDB" id="A0A212R5J4"/>
<evidence type="ECO:0000313" key="8">
    <source>
        <dbReference type="Proteomes" id="UP000197065"/>
    </source>
</evidence>
<dbReference type="PANTHER" id="PTHR30213:SF0">
    <property type="entry name" value="UPF0761 MEMBRANE PROTEIN YIHY"/>
    <property type="match status" value="1"/>
</dbReference>
<keyword evidence="4 6" id="KW-1133">Transmembrane helix</keyword>
<feature type="transmembrane region" description="Helical" evidence="6">
    <location>
        <begin position="145"/>
        <end position="168"/>
    </location>
</feature>
<dbReference type="GO" id="GO:0005886">
    <property type="term" value="C:plasma membrane"/>
    <property type="evidence" value="ECO:0007669"/>
    <property type="project" value="UniProtKB-SubCell"/>
</dbReference>
<feature type="transmembrane region" description="Helical" evidence="6">
    <location>
        <begin position="262"/>
        <end position="284"/>
    </location>
</feature>
<organism evidence="7 8">
    <name type="scientific">Arboricoccus pini</name>
    <dbReference type="NCBI Taxonomy" id="1963835"/>
    <lineage>
        <taxon>Bacteria</taxon>
        <taxon>Pseudomonadati</taxon>
        <taxon>Pseudomonadota</taxon>
        <taxon>Alphaproteobacteria</taxon>
        <taxon>Geminicoccales</taxon>
        <taxon>Geminicoccaceae</taxon>
        <taxon>Arboricoccus</taxon>
    </lineage>
</organism>
<feature type="transmembrane region" description="Helical" evidence="6">
    <location>
        <begin position="233"/>
        <end position="250"/>
    </location>
</feature>
<reference evidence="7 8" key="1">
    <citation type="submission" date="2017-06" db="EMBL/GenBank/DDBJ databases">
        <authorList>
            <person name="Kim H.J."/>
            <person name="Triplett B.A."/>
        </authorList>
    </citation>
    <scope>NUCLEOTIDE SEQUENCE [LARGE SCALE GENOMIC DNA]</scope>
    <source>
        <strain evidence="7 8">B29T1</strain>
    </source>
</reference>
<accession>A0A212R5J4</accession>
<evidence type="ECO:0000313" key="7">
    <source>
        <dbReference type="EMBL" id="SNB67191.1"/>
    </source>
</evidence>
<feature type="transmembrane region" description="Helical" evidence="6">
    <location>
        <begin position="76"/>
        <end position="105"/>
    </location>
</feature>
<dbReference type="Pfam" id="PF03631">
    <property type="entry name" value="Virul_fac_BrkB"/>
    <property type="match status" value="1"/>
</dbReference>
<dbReference type="EMBL" id="FYEH01000005">
    <property type="protein sequence ID" value="SNB67191.1"/>
    <property type="molecule type" value="Genomic_DNA"/>
</dbReference>
<evidence type="ECO:0000256" key="1">
    <source>
        <dbReference type="ARBA" id="ARBA00004651"/>
    </source>
</evidence>
<name>A0A212R5J4_9PROT</name>
<proteinExistence type="predicted"/>
<dbReference type="PANTHER" id="PTHR30213">
    <property type="entry name" value="INNER MEMBRANE PROTEIN YHJD"/>
    <property type="match status" value="1"/>
</dbReference>
<feature type="transmembrane region" description="Helical" evidence="6">
    <location>
        <begin position="296"/>
        <end position="318"/>
    </location>
</feature>
<keyword evidence="5 6" id="KW-0472">Membrane</keyword>
<comment type="subcellular location">
    <subcellularLocation>
        <location evidence="1">Cell membrane</location>
        <topology evidence="1">Multi-pass membrane protein</topology>
    </subcellularLocation>
</comment>
<sequence>MNGRICKAISLTAMLGIGALYCCGLLATDVPSQKVSVDPPQDEIRGREARNPLEIPPRGWLDIAWRTVREIQDDRVLAVGAGVAFFSLLALFPTITALVSIYGLFTDAGAMAQHLNLVGGFLPAGATDILADQMRRISSQPTDHLSFAFAFGLLLALWSANAGTKAIFDGLNVTYGEMEKRGFFKLNLLTLFFTIAGLAFVLVALAVIVGLPIALDFVGLRNSNDLLLRIGRWPLLFVVIVFVLAVIYRYGPSRNHATWRWITPGSVLAASAWILVSIGFSWYVSKFGTYDRTYGSLGTVIGFMTWMWISSVIVLTGAELNAEIEHQTARDSTKPPAKPMGARGAVVADNVAIEP</sequence>